<dbReference type="AlphaFoldDB" id="A0A1U7YML2"/>
<reference evidence="3" key="2">
    <citation type="submission" date="2025-08" db="UniProtKB">
        <authorList>
            <consortium name="RefSeq"/>
        </authorList>
    </citation>
    <scope>IDENTIFICATION</scope>
    <source>
        <tissue evidence="3">Leaf</tissue>
    </source>
</reference>
<gene>
    <name evidence="3" type="primary">LOC104246043</name>
</gene>
<feature type="compositionally biased region" description="Polar residues" evidence="1">
    <location>
        <begin position="141"/>
        <end position="158"/>
    </location>
</feature>
<accession>A0A1U7YML2</accession>
<reference evidence="2" key="1">
    <citation type="journal article" date="2013" name="Genome Biol.">
        <title>Reference genomes and transcriptomes of Nicotiana sylvestris and Nicotiana tomentosiformis.</title>
        <authorList>
            <person name="Sierro N."/>
            <person name="Battey J.N."/>
            <person name="Ouadi S."/>
            <person name="Bovet L."/>
            <person name="Goepfert S."/>
            <person name="Bakaher N."/>
            <person name="Peitsch M.C."/>
            <person name="Ivanov N.V."/>
        </authorList>
    </citation>
    <scope>NUCLEOTIDE SEQUENCE [LARGE SCALE GENOMIC DNA]</scope>
</reference>
<proteinExistence type="predicted"/>
<name>A0A1U7YML2_NICSY</name>
<keyword evidence="2" id="KW-1185">Reference proteome</keyword>
<feature type="compositionally biased region" description="Basic and acidic residues" evidence="1">
    <location>
        <begin position="71"/>
        <end position="80"/>
    </location>
</feature>
<dbReference type="RefSeq" id="XP_009800080.1">
    <property type="nucleotide sequence ID" value="XM_009801778.1"/>
</dbReference>
<evidence type="ECO:0000313" key="2">
    <source>
        <dbReference type="Proteomes" id="UP000189701"/>
    </source>
</evidence>
<dbReference type="Proteomes" id="UP000189701">
    <property type="component" value="Unplaced"/>
</dbReference>
<organism evidence="2 3">
    <name type="scientific">Nicotiana sylvestris</name>
    <name type="common">Wood tobacco</name>
    <name type="synonym">South American tobacco</name>
    <dbReference type="NCBI Taxonomy" id="4096"/>
    <lineage>
        <taxon>Eukaryota</taxon>
        <taxon>Viridiplantae</taxon>
        <taxon>Streptophyta</taxon>
        <taxon>Embryophyta</taxon>
        <taxon>Tracheophyta</taxon>
        <taxon>Spermatophyta</taxon>
        <taxon>Magnoliopsida</taxon>
        <taxon>eudicotyledons</taxon>
        <taxon>Gunneridae</taxon>
        <taxon>Pentapetalae</taxon>
        <taxon>asterids</taxon>
        <taxon>lamiids</taxon>
        <taxon>Solanales</taxon>
        <taxon>Solanaceae</taxon>
        <taxon>Nicotianoideae</taxon>
        <taxon>Nicotianeae</taxon>
        <taxon>Nicotiana</taxon>
    </lineage>
</organism>
<feature type="region of interest" description="Disordered" evidence="1">
    <location>
        <begin position="71"/>
        <end position="217"/>
    </location>
</feature>
<evidence type="ECO:0000313" key="3">
    <source>
        <dbReference type="RefSeq" id="XP_009800080.1"/>
    </source>
</evidence>
<sequence length="217" mass="24244">MSVREYNLQYDSLARYAPLIVVEMSDRVHQFVVELGSHLINECFTTALLDSMDISHIQAYVQNLEDQKWKQYENRDEGQRKKARSSRQPEDFPGDPMPPYPIDSIRQMSSRISGFQNQRDSVQMRAPPPRCSQCGRAHSGQCHQGSNPTRSITVSSSLVRPLERGPLTSTGRGRGRDGASSSSDSHNRIYALAGHQDPEATPDDVSGTMAMGNVQSY</sequence>
<evidence type="ECO:0000256" key="1">
    <source>
        <dbReference type="SAM" id="MobiDB-lite"/>
    </source>
</evidence>
<feature type="compositionally biased region" description="Polar residues" evidence="1">
    <location>
        <begin position="106"/>
        <end position="121"/>
    </location>
</feature>
<protein>
    <submittedName>
        <fullName evidence="3">Uncharacterized protein LOC104246043</fullName>
    </submittedName>
</protein>